<gene>
    <name evidence="11" type="ORF">IFK94_08770</name>
</gene>
<dbReference type="PROSITE" id="PS51257">
    <property type="entry name" value="PROKAR_LIPOPROTEIN"/>
    <property type="match status" value="1"/>
</dbReference>
<dbReference type="Gene3D" id="2.40.40.20">
    <property type="match status" value="1"/>
</dbReference>
<accession>A0A8J7C2P0</accession>
<dbReference type="Proteomes" id="UP000648239">
    <property type="component" value="Unassembled WGS sequence"/>
</dbReference>
<dbReference type="InterPro" id="IPR006311">
    <property type="entry name" value="TAT_signal"/>
</dbReference>
<dbReference type="EMBL" id="JACXWD010000025">
    <property type="protein sequence ID" value="MBD3868206.1"/>
    <property type="molecule type" value="Genomic_DNA"/>
</dbReference>
<dbReference type="InterPro" id="IPR006655">
    <property type="entry name" value="Mopterin_OxRdtase_prok_CS"/>
</dbReference>
<dbReference type="PROSITE" id="PS00932">
    <property type="entry name" value="MOLYBDOPTERIN_PROK_3"/>
    <property type="match status" value="1"/>
</dbReference>
<dbReference type="Gene3D" id="2.20.25.90">
    <property type="entry name" value="ADC-like domains"/>
    <property type="match status" value="1"/>
</dbReference>
<dbReference type="InterPro" id="IPR006657">
    <property type="entry name" value="MoPterin_dinucl-bd_dom"/>
</dbReference>
<evidence type="ECO:0000313" key="11">
    <source>
        <dbReference type="EMBL" id="MBD3868206.1"/>
    </source>
</evidence>
<dbReference type="SUPFAM" id="SSF53706">
    <property type="entry name" value="Formate dehydrogenase/DMSO reductase, domains 1-3"/>
    <property type="match status" value="1"/>
</dbReference>
<comment type="cofactor">
    <cofactor evidence="1">
        <name>Mo-bis(molybdopterin guanine dinucleotide)</name>
        <dbReference type="ChEBI" id="CHEBI:60539"/>
    </cofactor>
</comment>
<keyword evidence="6" id="KW-0732">Signal</keyword>
<name>A0A8J7C2P0_9BACT</name>
<evidence type="ECO:0000256" key="5">
    <source>
        <dbReference type="ARBA" id="ARBA00022723"/>
    </source>
</evidence>
<evidence type="ECO:0000256" key="3">
    <source>
        <dbReference type="ARBA" id="ARBA00022485"/>
    </source>
</evidence>
<dbReference type="PROSITE" id="PS00490">
    <property type="entry name" value="MOLYBDOPTERIN_PROK_2"/>
    <property type="match status" value="1"/>
</dbReference>
<keyword evidence="4" id="KW-0500">Molybdenum</keyword>
<dbReference type="Gene3D" id="3.40.228.10">
    <property type="entry name" value="Dimethylsulfoxide Reductase, domain 2"/>
    <property type="match status" value="1"/>
</dbReference>
<keyword evidence="3" id="KW-0004">4Fe-4S</keyword>
<dbReference type="Gene3D" id="3.40.50.740">
    <property type="match status" value="1"/>
</dbReference>
<dbReference type="GO" id="GO:0043546">
    <property type="term" value="F:molybdopterin cofactor binding"/>
    <property type="evidence" value="ECO:0007669"/>
    <property type="project" value="InterPro"/>
</dbReference>
<evidence type="ECO:0000313" key="12">
    <source>
        <dbReference type="Proteomes" id="UP000648239"/>
    </source>
</evidence>
<organism evidence="11 12">
    <name type="scientific">Candidatus Polarisedimenticola svalbardensis</name>
    <dbReference type="NCBI Taxonomy" id="2886004"/>
    <lineage>
        <taxon>Bacteria</taxon>
        <taxon>Pseudomonadati</taxon>
        <taxon>Acidobacteriota</taxon>
        <taxon>Candidatus Polarisedimenticolia</taxon>
        <taxon>Candidatus Polarisedimenticolales</taxon>
        <taxon>Candidatus Polarisedimenticolaceae</taxon>
        <taxon>Candidatus Polarisedimenticola</taxon>
    </lineage>
</organism>
<dbReference type="InterPro" id="IPR009010">
    <property type="entry name" value="Asp_de-COase-like_dom_sf"/>
</dbReference>
<dbReference type="Pfam" id="PF00384">
    <property type="entry name" value="Molybdopterin"/>
    <property type="match status" value="1"/>
</dbReference>
<evidence type="ECO:0000256" key="4">
    <source>
        <dbReference type="ARBA" id="ARBA00022505"/>
    </source>
</evidence>
<evidence type="ECO:0000256" key="2">
    <source>
        <dbReference type="ARBA" id="ARBA00010312"/>
    </source>
</evidence>
<keyword evidence="5" id="KW-0479">Metal-binding</keyword>
<evidence type="ECO:0000256" key="9">
    <source>
        <dbReference type="ARBA" id="ARBA00023014"/>
    </source>
</evidence>
<evidence type="ECO:0000256" key="1">
    <source>
        <dbReference type="ARBA" id="ARBA00001942"/>
    </source>
</evidence>
<dbReference type="Pfam" id="PF04879">
    <property type="entry name" value="Molybdop_Fe4S4"/>
    <property type="match status" value="1"/>
</dbReference>
<reference evidence="11 12" key="1">
    <citation type="submission" date="2020-08" db="EMBL/GenBank/DDBJ databases">
        <title>Acidobacteriota in marine sediments use diverse sulfur dissimilation pathways.</title>
        <authorList>
            <person name="Wasmund K."/>
        </authorList>
    </citation>
    <scope>NUCLEOTIDE SEQUENCE [LARGE SCALE GENOMIC DNA]</scope>
    <source>
        <strain evidence="11">MAG AM4</strain>
    </source>
</reference>
<sequence length="743" mass="83038">MSDNSRFSVTRRGFLGTSACTLAGLTLTGCESGGLRFFSDAEASEPGAGGSYEKFSVCANCVNKCGIKAKVVAGRLKKLDPNPHFPKSRSMLCAKGQAGVQVLYDKDRLKHPLIRTGPRGSGQFRQASWEEALDHVAEGLAKIRDKYGASSVLFSSTEGLQEHFFREFSAAFGSANHVRHPSLCLASGNVGFFSVFGTVPAFDVANTQYMIFSGANRLESFITPDTIDLVDVLEKKKAKLVYLDPRYTVTASKADTWLPIKPGTDLAFYLALIHVLITEELYDKDFVARYTIGFDEVAAGIAGNTPEWAEQECGVPARQIREIAREFAYHAPRSFIYKGRRTSWTTNDTPMRQAMAIANALVGNWDREGGLVPKQSLRKGEVDLDVWPPLPDQDCIVSMEEKHPLANAGDGTYLDFREKVMLDEPYPIRGWFVYKQNPMHSLPDRGLTRRMIDKMEFVVVTDIMPTDTAWLADVILPESSYLEREDPVVGFQDPYPFLSMRNKVVDPVHDTKPNFEIMQELSRRLGFPEFFDYKIKAMQRAQLEPFGLEPESLEATGMWSDRKERTYGKSLKEGYRFRTPSGKIELASERFRRRGYNPVPVYEPQDAIPGNQFKLLVGKNAYFTHASNQNNPWLHELMPDNGLWLNSKPAAQRGISNGDIVRVKSAVGEVEVRAIVTERIRPDCVHLPHGFDHISPLMSRVHGAGACDSDLLISREDHISGNAALHETLVTVERIGDGKEVHA</sequence>
<keyword evidence="7" id="KW-0560">Oxidoreductase</keyword>
<feature type="domain" description="4Fe-4S Mo/W bis-MGD-type" evidence="10">
    <location>
        <begin position="51"/>
        <end position="107"/>
    </location>
</feature>
<evidence type="ECO:0000256" key="8">
    <source>
        <dbReference type="ARBA" id="ARBA00023004"/>
    </source>
</evidence>
<dbReference type="PANTHER" id="PTHR43742:SF9">
    <property type="entry name" value="TETRATHIONATE REDUCTASE SUBUNIT A"/>
    <property type="match status" value="1"/>
</dbReference>
<proteinExistence type="inferred from homology"/>
<dbReference type="GO" id="GO:0051539">
    <property type="term" value="F:4 iron, 4 sulfur cluster binding"/>
    <property type="evidence" value="ECO:0007669"/>
    <property type="project" value="UniProtKB-KW"/>
</dbReference>
<dbReference type="InterPro" id="IPR006963">
    <property type="entry name" value="Mopterin_OxRdtase_4Fe-4S_dom"/>
</dbReference>
<dbReference type="GO" id="GO:0016491">
    <property type="term" value="F:oxidoreductase activity"/>
    <property type="evidence" value="ECO:0007669"/>
    <property type="project" value="UniProtKB-KW"/>
</dbReference>
<evidence type="ECO:0000256" key="7">
    <source>
        <dbReference type="ARBA" id="ARBA00023002"/>
    </source>
</evidence>
<comment type="similarity">
    <text evidence="2">Belongs to the prokaryotic molybdopterin-containing oxidoreductase family.</text>
</comment>
<evidence type="ECO:0000259" key="10">
    <source>
        <dbReference type="PROSITE" id="PS51669"/>
    </source>
</evidence>
<dbReference type="GO" id="GO:0046872">
    <property type="term" value="F:metal ion binding"/>
    <property type="evidence" value="ECO:0007669"/>
    <property type="project" value="UniProtKB-KW"/>
</dbReference>
<dbReference type="InterPro" id="IPR006656">
    <property type="entry name" value="Mopterin_OxRdtase"/>
</dbReference>
<keyword evidence="8" id="KW-0408">Iron</keyword>
<evidence type="ECO:0000256" key="6">
    <source>
        <dbReference type="ARBA" id="ARBA00022729"/>
    </source>
</evidence>
<protein>
    <submittedName>
        <fullName evidence="11">Molybdopterin-dependent oxidoreductase</fullName>
    </submittedName>
</protein>
<dbReference type="CDD" id="cd02755">
    <property type="entry name" value="MopB_Thiosulfate-R-like"/>
    <property type="match status" value="1"/>
</dbReference>
<dbReference type="PROSITE" id="PS51669">
    <property type="entry name" value="4FE4S_MOW_BIS_MGD"/>
    <property type="match status" value="1"/>
</dbReference>
<dbReference type="PANTHER" id="PTHR43742">
    <property type="entry name" value="TRIMETHYLAMINE-N-OXIDE REDUCTASE"/>
    <property type="match status" value="1"/>
</dbReference>
<dbReference type="CDD" id="cd02778">
    <property type="entry name" value="MopB_CT_Thiosulfate-R-like"/>
    <property type="match status" value="1"/>
</dbReference>
<comment type="caution">
    <text evidence="11">The sequence shown here is derived from an EMBL/GenBank/DDBJ whole genome shotgun (WGS) entry which is preliminary data.</text>
</comment>
<dbReference type="Gene3D" id="3.30.2070.10">
    <property type="entry name" value="Formate dehydrogenase/DMSO reductase"/>
    <property type="match status" value="1"/>
</dbReference>
<dbReference type="AlphaFoldDB" id="A0A8J7C2P0"/>
<keyword evidence="9" id="KW-0411">Iron-sulfur</keyword>
<dbReference type="PROSITE" id="PS51318">
    <property type="entry name" value="TAT"/>
    <property type="match status" value="1"/>
</dbReference>
<dbReference type="Pfam" id="PF01568">
    <property type="entry name" value="Molydop_binding"/>
    <property type="match status" value="1"/>
</dbReference>
<dbReference type="SUPFAM" id="SSF50692">
    <property type="entry name" value="ADC-like"/>
    <property type="match status" value="1"/>
</dbReference>
<dbReference type="InterPro" id="IPR050612">
    <property type="entry name" value="Prok_Mopterin_Oxidored"/>
</dbReference>
<dbReference type="SMART" id="SM00926">
    <property type="entry name" value="Molybdop_Fe4S4"/>
    <property type="match status" value="1"/>
</dbReference>